<dbReference type="InterPro" id="IPR018313">
    <property type="entry name" value="SBP_3_CS"/>
</dbReference>
<evidence type="ECO:0000313" key="8">
    <source>
        <dbReference type="Proteomes" id="UP000824041"/>
    </source>
</evidence>
<sequence>MKSKRMCMALAFLLGAGTLLSGCGISSGQKGTLTVGVRDDIVNFGFQNKETGRYFGLEIDIAEEMAKRMGYSKVEYVTVVPDDRKEVLLEGDVDCLVACYSIADSRLENFDFSPAYYTDTTDIMVENSSLITSLEEMQDMTIGIMSGSNAGPLLANKLYEMGMITDVVVSNTDEGTEYEGMHVKKFESYQAVSDALEEGVVDGACMDGSIANTYMNEERTILGINIAEQNYGVATQKGSELSQPVADTIQEMLDDGTIETMIDKWD</sequence>
<dbReference type="PANTHER" id="PTHR35936">
    <property type="entry name" value="MEMBRANE-BOUND LYTIC MUREIN TRANSGLYCOSYLASE F"/>
    <property type="match status" value="1"/>
</dbReference>
<evidence type="ECO:0000256" key="4">
    <source>
        <dbReference type="RuleBase" id="RU003744"/>
    </source>
</evidence>
<name>A0A9D2DV91_9FIRM</name>
<dbReference type="PROSITE" id="PS01039">
    <property type="entry name" value="SBP_BACTERIAL_3"/>
    <property type="match status" value="1"/>
</dbReference>
<evidence type="ECO:0000259" key="6">
    <source>
        <dbReference type="SMART" id="SM00062"/>
    </source>
</evidence>
<dbReference type="GO" id="GO:0030313">
    <property type="term" value="C:cell envelope"/>
    <property type="evidence" value="ECO:0007669"/>
    <property type="project" value="UniProtKB-SubCell"/>
</dbReference>
<evidence type="ECO:0000256" key="1">
    <source>
        <dbReference type="ARBA" id="ARBA00004196"/>
    </source>
</evidence>
<reference evidence="7" key="1">
    <citation type="journal article" date="2021" name="PeerJ">
        <title>Extensive microbial diversity within the chicken gut microbiome revealed by metagenomics and culture.</title>
        <authorList>
            <person name="Gilroy R."/>
            <person name="Ravi A."/>
            <person name="Getino M."/>
            <person name="Pursley I."/>
            <person name="Horton D.L."/>
            <person name="Alikhan N.F."/>
            <person name="Baker D."/>
            <person name="Gharbi K."/>
            <person name="Hall N."/>
            <person name="Watson M."/>
            <person name="Adriaenssens E.M."/>
            <person name="Foster-Nyarko E."/>
            <person name="Jarju S."/>
            <person name="Secka A."/>
            <person name="Antonio M."/>
            <person name="Oren A."/>
            <person name="Chaudhuri R.R."/>
            <person name="La Ragione R."/>
            <person name="Hildebrand F."/>
            <person name="Pallen M.J."/>
        </authorList>
    </citation>
    <scope>NUCLEOTIDE SEQUENCE</scope>
    <source>
        <strain evidence="7">14324</strain>
    </source>
</reference>
<comment type="subcellular location">
    <subcellularLocation>
        <location evidence="1">Cell envelope</location>
    </subcellularLocation>
</comment>
<dbReference type="AlphaFoldDB" id="A0A9D2DV91"/>
<reference evidence="7" key="2">
    <citation type="submission" date="2021-04" db="EMBL/GenBank/DDBJ databases">
        <authorList>
            <person name="Gilroy R."/>
        </authorList>
    </citation>
    <scope>NUCLEOTIDE SEQUENCE</scope>
    <source>
        <strain evidence="7">14324</strain>
    </source>
</reference>
<feature type="chain" id="PRO_5038558751" evidence="5">
    <location>
        <begin position="22"/>
        <end position="266"/>
    </location>
</feature>
<organism evidence="7 8">
    <name type="scientific">Candidatus Blautia faecigallinarum</name>
    <dbReference type="NCBI Taxonomy" id="2838488"/>
    <lineage>
        <taxon>Bacteria</taxon>
        <taxon>Bacillati</taxon>
        <taxon>Bacillota</taxon>
        <taxon>Clostridia</taxon>
        <taxon>Lachnospirales</taxon>
        <taxon>Lachnospiraceae</taxon>
        <taxon>Blautia</taxon>
    </lineage>
</organism>
<keyword evidence="3 5" id="KW-0732">Signal</keyword>
<proteinExistence type="inferred from homology"/>
<protein>
    <submittedName>
        <fullName evidence="7">Transporter substrate-binding domain-containing protein</fullName>
    </submittedName>
</protein>
<evidence type="ECO:0000256" key="3">
    <source>
        <dbReference type="ARBA" id="ARBA00022729"/>
    </source>
</evidence>
<evidence type="ECO:0000256" key="2">
    <source>
        <dbReference type="ARBA" id="ARBA00010333"/>
    </source>
</evidence>
<dbReference type="SUPFAM" id="SSF53850">
    <property type="entry name" value="Periplasmic binding protein-like II"/>
    <property type="match status" value="1"/>
</dbReference>
<comment type="caution">
    <text evidence="7">The sequence shown here is derived from an EMBL/GenBank/DDBJ whole genome shotgun (WGS) entry which is preliminary data.</text>
</comment>
<evidence type="ECO:0000256" key="5">
    <source>
        <dbReference type="SAM" id="SignalP"/>
    </source>
</evidence>
<feature type="signal peptide" evidence="5">
    <location>
        <begin position="1"/>
        <end position="21"/>
    </location>
</feature>
<dbReference type="InterPro" id="IPR001638">
    <property type="entry name" value="Solute-binding_3/MltF_N"/>
</dbReference>
<evidence type="ECO:0000313" key="7">
    <source>
        <dbReference type="EMBL" id="HIZ23842.1"/>
    </source>
</evidence>
<feature type="domain" description="Solute-binding protein family 3/N-terminal" evidence="6">
    <location>
        <begin position="32"/>
        <end position="266"/>
    </location>
</feature>
<gene>
    <name evidence="7" type="ORF">IAA21_13830</name>
</gene>
<dbReference type="PROSITE" id="PS51257">
    <property type="entry name" value="PROKAR_LIPOPROTEIN"/>
    <property type="match status" value="1"/>
</dbReference>
<dbReference type="EMBL" id="DXBU01000189">
    <property type="protein sequence ID" value="HIZ23842.1"/>
    <property type="molecule type" value="Genomic_DNA"/>
</dbReference>
<dbReference type="Gene3D" id="3.40.190.10">
    <property type="entry name" value="Periplasmic binding protein-like II"/>
    <property type="match status" value="2"/>
</dbReference>
<dbReference type="PANTHER" id="PTHR35936:SF19">
    <property type="entry name" value="AMINO-ACID-BINDING PROTEIN YXEM-RELATED"/>
    <property type="match status" value="1"/>
</dbReference>
<dbReference type="Pfam" id="PF00497">
    <property type="entry name" value="SBP_bac_3"/>
    <property type="match status" value="1"/>
</dbReference>
<comment type="similarity">
    <text evidence="2 4">Belongs to the bacterial solute-binding protein 3 family.</text>
</comment>
<dbReference type="SMART" id="SM00062">
    <property type="entry name" value="PBPb"/>
    <property type="match status" value="1"/>
</dbReference>
<dbReference type="Proteomes" id="UP000824041">
    <property type="component" value="Unassembled WGS sequence"/>
</dbReference>
<accession>A0A9D2DV91</accession>